<gene>
    <name evidence="1" type="ORF">KIH16_05315</name>
</gene>
<evidence type="ECO:0000313" key="1">
    <source>
        <dbReference type="EMBL" id="QVL37180.1"/>
    </source>
</evidence>
<dbReference type="Proteomes" id="UP000682204">
    <property type="component" value="Chromosome"/>
</dbReference>
<reference evidence="1" key="1">
    <citation type="submission" date="2021-05" db="EMBL/GenBank/DDBJ databases">
        <title>An isolated secondary fermenter in methanogenic hydrocarbon-degrading communities.</title>
        <authorList>
            <person name="Liu Y.-F."/>
            <person name="Liu Z.-l."/>
        </authorList>
    </citation>
    <scope>NUCLEOTIDE SEQUENCE</scope>
    <source>
        <strain evidence="1">L-13</strain>
    </source>
</reference>
<accession>A0ACD1DYJ2</accession>
<proteinExistence type="predicted"/>
<dbReference type="EMBL" id="CP074691">
    <property type="protein sequence ID" value="QVL37180.1"/>
    <property type="molecule type" value="Genomic_DNA"/>
</dbReference>
<organism evidence="1 2">
    <name type="scientific">Aminirod propionatiphilus</name>
    <dbReference type="NCBI Taxonomy" id="3415223"/>
    <lineage>
        <taxon>Bacteria</taxon>
        <taxon>Thermotogati</taxon>
        <taxon>Synergistota</taxon>
        <taxon>Synergistia</taxon>
        <taxon>Synergistales</taxon>
        <taxon>Aminiphilaceae</taxon>
        <taxon>Aminirod</taxon>
    </lineage>
</organism>
<evidence type="ECO:0000313" key="2">
    <source>
        <dbReference type="Proteomes" id="UP000682204"/>
    </source>
</evidence>
<protein>
    <submittedName>
        <fullName evidence="1">Uncharacterized protein</fullName>
    </submittedName>
</protein>
<name>A0ACD1DYJ2_9BACT</name>
<sequence length="96" mass="10808">MGEFFEAVMIVCFGLAWPVSVYKSYVSRSTKGKSVFFLLIVLVGYVAGMIHVFLDYPGLSYLNGLYIVNTMMIVADILLYVRNRRLEAGEGREARA</sequence>
<keyword evidence="2" id="KW-1185">Reference proteome</keyword>